<gene>
    <name evidence="2" type="ORF">N4R40_04230</name>
</gene>
<reference evidence="2 3" key="1">
    <citation type="journal article" date="2024" name="Int. J. Syst. Evol. Microbiol.">
        <title>Microbacterium memoriense sp. nov., a member of the Actinomycetota from marine beach sediment of the north coast of Portugal.</title>
        <authorList>
            <person name="Santos J.D.N.D."/>
            <person name="Klimek D."/>
            <person name="Calusinska M."/>
            <person name="Lobo-da-Cunha A."/>
            <person name="Catita J."/>
            <person name="Goncalves H."/>
            <person name="Gonzalez I."/>
            <person name="Lage O.M."/>
        </authorList>
    </citation>
    <scope>NUCLEOTIDE SEQUENCE [LARGE SCALE GENOMIC DNA]</scope>
    <source>
        <strain evidence="2 3">PMIC_1C1B</strain>
    </source>
</reference>
<sequence length="188" mass="20825">MTDPQAPEASPFPHTTGRTKGYSPDAVDAFLARARDAFQAEDAGEVHAGAIRTVAFPLVRRGYQVAAVDAALGRIEDAFAARERERALSRAGARAWVGQSRQLGQEVLDRLTRPKRHRFARTGLLRYGYRIDEVDLVADRIARFLETGEGVSVEQIRTVAFRMQRRGYNEAQVDAVLDSVVEVMLAVV</sequence>
<comment type="caution">
    <text evidence="2">The sequence shown here is derived from an EMBL/GenBank/DDBJ whole genome shotgun (WGS) entry which is preliminary data.</text>
</comment>
<dbReference type="InterPro" id="IPR019932">
    <property type="entry name" value="CHP03543"/>
</dbReference>
<protein>
    <submittedName>
        <fullName evidence="2">DivIVA domain-containing protein</fullName>
    </submittedName>
</protein>
<dbReference type="EMBL" id="JAODOR010000004">
    <property type="protein sequence ID" value="MCT9001575.1"/>
    <property type="molecule type" value="Genomic_DNA"/>
</dbReference>
<dbReference type="NCBIfam" id="TIGR03543">
    <property type="entry name" value="divI1A_rptt_fam"/>
    <property type="match status" value="1"/>
</dbReference>
<proteinExistence type="predicted"/>
<accession>A0ABT2PAE0</accession>
<evidence type="ECO:0000313" key="2">
    <source>
        <dbReference type="EMBL" id="MCT9001575.1"/>
    </source>
</evidence>
<evidence type="ECO:0000313" key="3">
    <source>
        <dbReference type="Proteomes" id="UP001300496"/>
    </source>
</evidence>
<dbReference type="Gene3D" id="6.10.250.660">
    <property type="match status" value="1"/>
</dbReference>
<dbReference type="NCBIfam" id="TIGR03544">
    <property type="entry name" value="DivI1A_domain"/>
    <property type="match status" value="2"/>
</dbReference>
<keyword evidence="3" id="KW-1185">Reference proteome</keyword>
<evidence type="ECO:0000256" key="1">
    <source>
        <dbReference type="SAM" id="MobiDB-lite"/>
    </source>
</evidence>
<dbReference type="RefSeq" id="WP_261606106.1">
    <property type="nucleotide sequence ID" value="NZ_JAODOR010000004.1"/>
</dbReference>
<name>A0ABT2PAE0_9MICO</name>
<dbReference type="InterPro" id="IPR019933">
    <property type="entry name" value="DivIVA_domain"/>
</dbReference>
<feature type="region of interest" description="Disordered" evidence="1">
    <location>
        <begin position="1"/>
        <end position="23"/>
    </location>
</feature>
<organism evidence="2 3">
    <name type="scientific">Microbacterium memoriense</name>
    <dbReference type="NCBI Taxonomy" id="2978350"/>
    <lineage>
        <taxon>Bacteria</taxon>
        <taxon>Bacillati</taxon>
        <taxon>Actinomycetota</taxon>
        <taxon>Actinomycetes</taxon>
        <taxon>Micrococcales</taxon>
        <taxon>Microbacteriaceae</taxon>
        <taxon>Microbacterium</taxon>
    </lineage>
</organism>
<dbReference type="Proteomes" id="UP001300496">
    <property type="component" value="Unassembled WGS sequence"/>
</dbReference>